<keyword evidence="2" id="KW-1185">Reference proteome</keyword>
<dbReference type="Proteomes" id="UP001234989">
    <property type="component" value="Chromosome 6"/>
</dbReference>
<evidence type="ECO:0000313" key="2">
    <source>
        <dbReference type="Proteomes" id="UP001234989"/>
    </source>
</evidence>
<reference evidence="1" key="1">
    <citation type="submission" date="2023-08" db="EMBL/GenBank/DDBJ databases">
        <title>A de novo genome assembly of Solanum verrucosum Schlechtendal, a Mexican diploid species geographically isolated from the other diploid A-genome species in potato relatives.</title>
        <authorList>
            <person name="Hosaka K."/>
        </authorList>
    </citation>
    <scope>NUCLEOTIDE SEQUENCE</scope>
    <source>
        <tissue evidence="1">Young leaves</tissue>
    </source>
</reference>
<gene>
    <name evidence="1" type="ORF">MTR67_025929</name>
</gene>
<proteinExistence type="predicted"/>
<protein>
    <submittedName>
        <fullName evidence="1">Uncharacterized protein</fullName>
    </submittedName>
</protein>
<dbReference type="AlphaFoldDB" id="A0AAF0TUB6"/>
<sequence length="49" mass="5859">MCQSLKEKIKLVREMSSRRIAEWFRDAVLDHPKLQNLNKLKAKAKRRGH</sequence>
<name>A0AAF0TUB6_SOLVR</name>
<evidence type="ECO:0000313" key="1">
    <source>
        <dbReference type="EMBL" id="WMV32544.1"/>
    </source>
</evidence>
<organism evidence="1 2">
    <name type="scientific">Solanum verrucosum</name>
    <dbReference type="NCBI Taxonomy" id="315347"/>
    <lineage>
        <taxon>Eukaryota</taxon>
        <taxon>Viridiplantae</taxon>
        <taxon>Streptophyta</taxon>
        <taxon>Embryophyta</taxon>
        <taxon>Tracheophyta</taxon>
        <taxon>Spermatophyta</taxon>
        <taxon>Magnoliopsida</taxon>
        <taxon>eudicotyledons</taxon>
        <taxon>Gunneridae</taxon>
        <taxon>Pentapetalae</taxon>
        <taxon>asterids</taxon>
        <taxon>lamiids</taxon>
        <taxon>Solanales</taxon>
        <taxon>Solanaceae</taxon>
        <taxon>Solanoideae</taxon>
        <taxon>Solaneae</taxon>
        <taxon>Solanum</taxon>
    </lineage>
</organism>
<dbReference type="EMBL" id="CP133617">
    <property type="protein sequence ID" value="WMV32544.1"/>
    <property type="molecule type" value="Genomic_DNA"/>
</dbReference>
<accession>A0AAF0TUB6</accession>